<reference evidence="1" key="1">
    <citation type="submission" date="2023-09" db="EMBL/GenBank/DDBJ databases">
        <title>Description of first Herbaspirillum huttiense subsp. nephrolepsisexaltata and Herbaspirillum huttiense subsp. lycopersicon.</title>
        <authorList>
            <person name="Poudel M."/>
            <person name="Sharma A."/>
            <person name="Goss E."/>
            <person name="Tapia J.H."/>
            <person name="Harmon C.M."/>
            <person name="Jones J.B."/>
        </authorList>
    </citation>
    <scope>NUCLEOTIDE SEQUENCE</scope>
    <source>
        <strain evidence="1">SE1</strain>
    </source>
</reference>
<organism evidence="1 2">
    <name type="scientific">Herbaspirillum huttiense subsp. lycopersici</name>
    <dbReference type="NCBI Taxonomy" id="3074428"/>
    <lineage>
        <taxon>Bacteria</taxon>
        <taxon>Pseudomonadati</taxon>
        <taxon>Pseudomonadota</taxon>
        <taxon>Betaproteobacteria</taxon>
        <taxon>Burkholderiales</taxon>
        <taxon>Oxalobacteraceae</taxon>
        <taxon>Herbaspirillum</taxon>
    </lineage>
</organism>
<dbReference type="InterPro" id="IPR025674">
    <property type="entry name" value="Imm6"/>
</dbReference>
<accession>A0ABU2ES78</accession>
<comment type="caution">
    <text evidence="1">The sequence shown here is derived from an EMBL/GenBank/DDBJ whole genome shotgun (WGS) entry which is preliminary data.</text>
</comment>
<evidence type="ECO:0000313" key="2">
    <source>
        <dbReference type="Proteomes" id="UP001246576"/>
    </source>
</evidence>
<proteinExistence type="predicted"/>
<sequence length="154" mass="16808">MPTGESLKQLEPASRMAILLDAADAASRLKIDRHPETLDACMNALNLCRTWMAGGAVAPDELAHFVDVDVGEKSCLQESWFQEDAEGRDAFIFVTMVVAHVAHFAYVAAGQETRMSESIAEAGWNLIDTLIEYGRSEGLLFSGLPRLESGTYLS</sequence>
<protein>
    <submittedName>
        <fullName evidence="1">Imm6 family immunity protein</fullName>
    </submittedName>
</protein>
<dbReference type="Pfam" id="PF14434">
    <property type="entry name" value="Imm6"/>
    <property type="match status" value="1"/>
</dbReference>
<dbReference type="RefSeq" id="WP_310841297.1">
    <property type="nucleotide sequence ID" value="NZ_JAVLSJ010000014.1"/>
</dbReference>
<gene>
    <name evidence="1" type="ORF">RI048_22570</name>
</gene>
<name>A0ABU2ES78_9BURK</name>
<evidence type="ECO:0000313" key="1">
    <source>
        <dbReference type="EMBL" id="MDR9851029.1"/>
    </source>
</evidence>
<dbReference type="EMBL" id="JAVLSJ010000014">
    <property type="protein sequence ID" value="MDR9851029.1"/>
    <property type="molecule type" value="Genomic_DNA"/>
</dbReference>
<dbReference type="Proteomes" id="UP001246576">
    <property type="component" value="Unassembled WGS sequence"/>
</dbReference>
<keyword evidence="2" id="KW-1185">Reference proteome</keyword>